<protein>
    <submittedName>
        <fullName evidence="1">Uncharacterized protein</fullName>
    </submittedName>
</protein>
<name>A0A2T5G5W9_HYDSH</name>
<reference evidence="1 2" key="1">
    <citation type="submission" date="2017-08" db="EMBL/GenBank/DDBJ databases">
        <title>Burning lignite coal seam in the remote Altai Mountains harbors a hydrogen-driven thermophilic microbial community.</title>
        <authorList>
            <person name="Kadnikov V.V."/>
            <person name="Mardanov A.V."/>
            <person name="Ivasenko D."/>
            <person name="Beletsky A.V."/>
            <person name="Karnachuk O.V."/>
            <person name="Ravin N.V."/>
        </authorList>
    </citation>
    <scope>NUCLEOTIDE SEQUENCE [LARGE SCALE GENOMIC DNA]</scope>
    <source>
        <strain evidence="1">AL33</strain>
    </source>
</reference>
<gene>
    <name evidence="1" type="ORF">HSCHL_1284</name>
</gene>
<accession>A0A2T5G5W9</accession>
<comment type="caution">
    <text evidence="1">The sequence shown here is derived from an EMBL/GenBank/DDBJ whole genome shotgun (WGS) entry which is preliminary data.</text>
</comment>
<dbReference type="EMBL" id="PEBV01000041">
    <property type="protein sequence ID" value="PTQ51581.1"/>
    <property type="molecule type" value="Genomic_DNA"/>
</dbReference>
<dbReference type="AlphaFoldDB" id="A0A2T5G5W9"/>
<dbReference type="Proteomes" id="UP000244180">
    <property type="component" value="Unassembled WGS sequence"/>
</dbReference>
<proteinExistence type="predicted"/>
<evidence type="ECO:0000313" key="2">
    <source>
        <dbReference type="Proteomes" id="UP000244180"/>
    </source>
</evidence>
<evidence type="ECO:0000313" key="1">
    <source>
        <dbReference type="EMBL" id="PTQ51581.1"/>
    </source>
</evidence>
<organism evidence="1 2">
    <name type="scientific">Hydrogenibacillus schlegelii</name>
    <name type="common">Bacillus schlegelii</name>
    <dbReference type="NCBI Taxonomy" id="1484"/>
    <lineage>
        <taxon>Bacteria</taxon>
        <taxon>Bacillati</taxon>
        <taxon>Bacillota</taxon>
        <taxon>Bacilli</taxon>
        <taxon>Bacillales</taxon>
        <taxon>Bacillales Family X. Incertae Sedis</taxon>
        <taxon>Hydrogenibacillus</taxon>
    </lineage>
</organism>
<sequence length="119" mass="13307">MLILMILFFAVFETAVLIRDDMYLQRVAREAAREASLTGNLNAGYAKGRDMAAMYFPGKNVTISLDQRGSGRNAVVVARAEMFRPFLGGYTERLFGERGIKLGSVATYAWHDTSNQYID</sequence>